<comment type="caution">
    <text evidence="5">The sequence shown here is derived from an EMBL/GenBank/DDBJ whole genome shotgun (WGS) entry which is preliminary data.</text>
</comment>
<protein>
    <submittedName>
        <fullName evidence="5">Uncharacterized protein</fullName>
    </submittedName>
</protein>
<feature type="domain" description="Anthranilate synthase component I N-terminal" evidence="4">
    <location>
        <begin position="241"/>
        <end position="371"/>
    </location>
</feature>
<evidence type="ECO:0000259" key="4">
    <source>
        <dbReference type="Pfam" id="PF04715"/>
    </source>
</evidence>
<organism evidence="5 6">
    <name type="scientific">Phytohabitans rumicis</name>
    <dbReference type="NCBI Taxonomy" id="1076125"/>
    <lineage>
        <taxon>Bacteria</taxon>
        <taxon>Bacillati</taxon>
        <taxon>Actinomycetota</taxon>
        <taxon>Actinomycetes</taxon>
        <taxon>Micromonosporales</taxon>
        <taxon>Micromonosporaceae</taxon>
    </lineage>
</organism>
<dbReference type="AlphaFoldDB" id="A0A6V8LN10"/>
<dbReference type="EMBL" id="BLPG01000001">
    <property type="protein sequence ID" value="GFJ94055.1"/>
    <property type="molecule type" value="Genomic_DNA"/>
</dbReference>
<dbReference type="Gene3D" id="3.40.50.880">
    <property type="match status" value="1"/>
</dbReference>
<dbReference type="CDD" id="cd01743">
    <property type="entry name" value="GATase1_Anthranilate_Synthase"/>
    <property type="match status" value="1"/>
</dbReference>
<evidence type="ECO:0000256" key="2">
    <source>
        <dbReference type="SAM" id="MobiDB-lite"/>
    </source>
</evidence>
<dbReference type="Pfam" id="PF00117">
    <property type="entry name" value="GATase"/>
    <property type="match status" value="1"/>
</dbReference>
<gene>
    <name evidence="5" type="ORF">Prum_076970</name>
</gene>
<evidence type="ECO:0000313" key="5">
    <source>
        <dbReference type="EMBL" id="GFJ94055.1"/>
    </source>
</evidence>
<dbReference type="PANTHER" id="PTHR43418">
    <property type="entry name" value="MULTIFUNCTIONAL TRYPTOPHAN BIOSYNTHESIS PROTEIN-RELATED"/>
    <property type="match status" value="1"/>
</dbReference>
<dbReference type="PANTHER" id="PTHR43418:SF4">
    <property type="entry name" value="MULTIFUNCTIONAL TRYPTOPHAN BIOSYNTHESIS PROTEIN"/>
    <property type="match status" value="1"/>
</dbReference>
<dbReference type="InterPro" id="IPR006805">
    <property type="entry name" value="Anth_synth_I_N"/>
</dbReference>
<dbReference type="PRINTS" id="PR00099">
    <property type="entry name" value="CPSGATASE"/>
</dbReference>
<dbReference type="GO" id="GO:0005829">
    <property type="term" value="C:cytosol"/>
    <property type="evidence" value="ECO:0007669"/>
    <property type="project" value="TreeGrafter"/>
</dbReference>
<dbReference type="GO" id="GO:0000162">
    <property type="term" value="P:L-tryptophan biosynthetic process"/>
    <property type="evidence" value="ECO:0007669"/>
    <property type="project" value="TreeGrafter"/>
</dbReference>
<dbReference type="GO" id="GO:0004049">
    <property type="term" value="F:anthranilate synthase activity"/>
    <property type="evidence" value="ECO:0007669"/>
    <property type="project" value="TreeGrafter"/>
</dbReference>
<dbReference type="InterPro" id="IPR006221">
    <property type="entry name" value="TrpG/PapA_dom"/>
</dbReference>
<dbReference type="Proteomes" id="UP000482960">
    <property type="component" value="Unassembled WGS sequence"/>
</dbReference>
<name>A0A6V8LN10_9ACTN</name>
<dbReference type="PRINTS" id="PR00096">
    <property type="entry name" value="GATASE"/>
</dbReference>
<dbReference type="NCBIfam" id="TIGR00566">
    <property type="entry name" value="trpG_papA"/>
    <property type="match status" value="1"/>
</dbReference>
<dbReference type="InterPro" id="IPR017926">
    <property type="entry name" value="GATASE"/>
</dbReference>
<dbReference type="PRINTS" id="PR00097">
    <property type="entry name" value="ANTSNTHASEII"/>
</dbReference>
<dbReference type="InterPro" id="IPR005801">
    <property type="entry name" value="ADC_synthase"/>
</dbReference>
<dbReference type="Pfam" id="PF04715">
    <property type="entry name" value="Anth_synt_I_N"/>
    <property type="match status" value="1"/>
</dbReference>
<dbReference type="SUPFAM" id="SSF56322">
    <property type="entry name" value="ADC synthase"/>
    <property type="match status" value="1"/>
</dbReference>
<dbReference type="InterPro" id="IPR029062">
    <property type="entry name" value="Class_I_gatase-like"/>
</dbReference>
<dbReference type="FunFam" id="3.40.50.880:FF:000003">
    <property type="entry name" value="Anthranilate synthase component II"/>
    <property type="match status" value="1"/>
</dbReference>
<feature type="region of interest" description="Disordered" evidence="2">
    <location>
        <begin position="444"/>
        <end position="542"/>
    </location>
</feature>
<dbReference type="InterPro" id="IPR050472">
    <property type="entry name" value="Anth_synth/Amidotransfase"/>
</dbReference>
<reference evidence="5 6" key="2">
    <citation type="submission" date="2020-03" db="EMBL/GenBank/DDBJ databases">
        <authorList>
            <person name="Ichikawa N."/>
            <person name="Kimura A."/>
            <person name="Kitahashi Y."/>
            <person name="Uohara A."/>
        </authorList>
    </citation>
    <scope>NUCLEOTIDE SEQUENCE [LARGE SCALE GENOMIC DNA]</scope>
    <source>
        <strain evidence="5 6">NBRC 108638</strain>
    </source>
</reference>
<reference evidence="5 6" key="1">
    <citation type="submission" date="2020-03" db="EMBL/GenBank/DDBJ databases">
        <title>Whole genome shotgun sequence of Phytohabitans rumicis NBRC 108638.</title>
        <authorList>
            <person name="Komaki H."/>
            <person name="Tamura T."/>
        </authorList>
    </citation>
    <scope>NUCLEOTIDE SEQUENCE [LARGE SCALE GENOMIC DNA]</scope>
    <source>
        <strain evidence="5 6">NBRC 108638</strain>
    </source>
</reference>
<accession>A0A6V8LN10</accession>
<evidence type="ECO:0000259" key="3">
    <source>
        <dbReference type="Pfam" id="PF00117"/>
    </source>
</evidence>
<feature type="domain" description="Glutamine amidotransferase" evidence="3">
    <location>
        <begin position="4"/>
        <end position="186"/>
    </location>
</feature>
<evidence type="ECO:0000256" key="1">
    <source>
        <dbReference type="ARBA" id="ARBA00022962"/>
    </source>
</evidence>
<dbReference type="PROSITE" id="PS51273">
    <property type="entry name" value="GATASE_TYPE_1"/>
    <property type="match status" value="1"/>
</dbReference>
<keyword evidence="1" id="KW-0315">Glutamine amidotransferase</keyword>
<feature type="compositionally biased region" description="Low complexity" evidence="2">
    <location>
        <begin position="497"/>
        <end position="520"/>
    </location>
</feature>
<proteinExistence type="predicted"/>
<keyword evidence="6" id="KW-1185">Reference proteome</keyword>
<sequence>MRTLLLDNYDSYTYNLFQLIAEVNGVPPTVLRNDDPRSAGLDLADFDNVVISPGPGHPRRGRDFGACARVLAEATVPVLGVCLGHQGIAVGEGGEVGPAPAPRHGHLTRVRHDGQDIFRDVPQEFTAVRYHSLCVHSPLPSTLEATAWAEDGVLMGVRHRERPLWGVQFHPESVLTEHGHRLLTNFRDLTRGTSARWRPAARGHAVSGPAPARTPAGAARYRLHTRMIPRPVDSEAVFTTLFAGASRAFWLDTARPEGTEARFSFLGDGTGPHAEFVRYDVRAGTVEVERAGGPTQLVAGSVFDYLKRELAQRRIDAPPLPFDFTCGYVGYFGYELKADCGAPNRHQAATPDACWLFADRMVAVDHLNGASYVLCLAEDTPAGQDGARRWLDSVSIKVAALPVAAAPAAPPAATVDTTGIEPWLVRDRQRYLADIAACKRALEAGRATRSASPTPRGCPPPPTRPTSTGGCAGTTRRRTRRSCVSAASTWPVPRPNASCASSRTARSRPSPSRAPHPAAAGRRRTKRCGPPSPRAPRRAPRT</sequence>
<dbReference type="SUPFAM" id="SSF52317">
    <property type="entry name" value="Class I glutamine amidotransferase-like"/>
    <property type="match status" value="1"/>
</dbReference>
<evidence type="ECO:0000313" key="6">
    <source>
        <dbReference type="Proteomes" id="UP000482960"/>
    </source>
</evidence>
<dbReference type="Gene3D" id="3.60.120.10">
    <property type="entry name" value="Anthranilate synthase"/>
    <property type="match status" value="1"/>
</dbReference>